<gene>
    <name evidence="1" type="ORF">D9757_004744</name>
</gene>
<dbReference type="Proteomes" id="UP000518752">
    <property type="component" value="Unassembled WGS sequence"/>
</dbReference>
<proteinExistence type="predicted"/>
<sequence length="248" mass="26806">MIPHSSLYLVHHSFALETVNITRTSWQDIAESCFQQGFWGYLNHGKTNPKLSSLASSKMKSFSLILAASALLAGATPMVQRDADYSCPGQTVVSEALVGANKDVQLTQYTCPGTSKREESSLSARQTAQTTIDVCGNQCTTICFTPAGGGPDPNDCHVIADAMRFESQQTGDNFNITNGATNFVLMSYLSCKTVFVNQNTQANETYCLSDWATVTDFIAPNCQSTQNAHGGQCNANDGVTWFIEVSHS</sequence>
<dbReference type="AlphaFoldDB" id="A0A8H5HSI7"/>
<evidence type="ECO:0000313" key="2">
    <source>
        <dbReference type="Proteomes" id="UP000518752"/>
    </source>
</evidence>
<reference evidence="1 2" key="1">
    <citation type="journal article" date="2020" name="ISME J.">
        <title>Uncovering the hidden diversity of litter-decomposition mechanisms in mushroom-forming fungi.</title>
        <authorList>
            <person name="Floudas D."/>
            <person name="Bentzer J."/>
            <person name="Ahren D."/>
            <person name="Johansson T."/>
            <person name="Persson P."/>
            <person name="Tunlid A."/>
        </authorList>
    </citation>
    <scope>NUCLEOTIDE SEQUENCE [LARGE SCALE GENOMIC DNA]</scope>
    <source>
        <strain evidence="1 2">CBS 406.79</strain>
    </source>
</reference>
<evidence type="ECO:0000313" key="1">
    <source>
        <dbReference type="EMBL" id="KAF5388668.1"/>
    </source>
</evidence>
<comment type="caution">
    <text evidence="1">The sequence shown here is derived from an EMBL/GenBank/DDBJ whole genome shotgun (WGS) entry which is preliminary data.</text>
</comment>
<accession>A0A8H5HSI7</accession>
<dbReference type="OrthoDB" id="3226519at2759"/>
<organism evidence="1 2">
    <name type="scientific">Collybiopsis confluens</name>
    <dbReference type="NCBI Taxonomy" id="2823264"/>
    <lineage>
        <taxon>Eukaryota</taxon>
        <taxon>Fungi</taxon>
        <taxon>Dikarya</taxon>
        <taxon>Basidiomycota</taxon>
        <taxon>Agaricomycotina</taxon>
        <taxon>Agaricomycetes</taxon>
        <taxon>Agaricomycetidae</taxon>
        <taxon>Agaricales</taxon>
        <taxon>Marasmiineae</taxon>
        <taxon>Omphalotaceae</taxon>
        <taxon>Collybiopsis</taxon>
    </lineage>
</organism>
<name>A0A8H5HSI7_9AGAR</name>
<dbReference type="EMBL" id="JAACJN010000028">
    <property type="protein sequence ID" value="KAF5388668.1"/>
    <property type="molecule type" value="Genomic_DNA"/>
</dbReference>
<keyword evidence="2" id="KW-1185">Reference proteome</keyword>
<protein>
    <submittedName>
        <fullName evidence="1">Uncharacterized protein</fullName>
    </submittedName>
</protein>